<keyword evidence="4 10" id="KW-1003">Cell membrane</keyword>
<dbReference type="PANTHER" id="PTHR35091">
    <property type="entry name" value="FLAGELLAR PROTEIN FLIL"/>
    <property type="match status" value="1"/>
</dbReference>
<dbReference type="Pfam" id="PF03748">
    <property type="entry name" value="FliL"/>
    <property type="match status" value="1"/>
</dbReference>
<keyword evidence="11" id="KW-0282">Flagellum</keyword>
<dbReference type="AlphaFoldDB" id="A0A7C2WI29"/>
<evidence type="ECO:0000256" key="8">
    <source>
        <dbReference type="ARBA" id="ARBA00022989"/>
    </source>
</evidence>
<dbReference type="PANTHER" id="PTHR35091:SF2">
    <property type="entry name" value="FLAGELLAR PROTEIN FLIL"/>
    <property type="match status" value="1"/>
</dbReference>
<dbReference type="GO" id="GO:0009425">
    <property type="term" value="C:bacterial-type flagellum basal body"/>
    <property type="evidence" value="ECO:0007669"/>
    <property type="project" value="InterPro"/>
</dbReference>
<evidence type="ECO:0000256" key="4">
    <source>
        <dbReference type="ARBA" id="ARBA00022475"/>
    </source>
</evidence>
<evidence type="ECO:0000313" key="11">
    <source>
        <dbReference type="EMBL" id="HEX69868.1"/>
    </source>
</evidence>
<dbReference type="EMBL" id="DSID01000103">
    <property type="protein sequence ID" value="HEX69868.1"/>
    <property type="molecule type" value="Genomic_DNA"/>
</dbReference>
<accession>A0A7C2WI29</accession>
<evidence type="ECO:0000256" key="2">
    <source>
        <dbReference type="ARBA" id="ARBA00004162"/>
    </source>
</evidence>
<dbReference type="GO" id="GO:0006935">
    <property type="term" value="P:chemotaxis"/>
    <property type="evidence" value="ECO:0007669"/>
    <property type="project" value="UniProtKB-KW"/>
</dbReference>
<gene>
    <name evidence="11" type="ORF">ENP13_01300</name>
</gene>
<dbReference type="GO" id="GO:0071978">
    <property type="term" value="P:bacterial-type flagellum-dependent swarming motility"/>
    <property type="evidence" value="ECO:0007669"/>
    <property type="project" value="TreeGrafter"/>
</dbReference>
<evidence type="ECO:0000256" key="9">
    <source>
        <dbReference type="ARBA" id="ARBA00023136"/>
    </source>
</evidence>
<keyword evidence="6" id="KW-0812">Transmembrane</keyword>
<evidence type="ECO:0000256" key="5">
    <source>
        <dbReference type="ARBA" id="ARBA00022500"/>
    </source>
</evidence>
<keyword evidence="5 10" id="KW-0145">Chemotaxis</keyword>
<keyword evidence="7 10" id="KW-0283">Flagellar rotation</keyword>
<sequence>MGKLLRTLVPFLIGIVLAVGGIFAAYQAKLIPLGDAAAADRTPVKPAALPYSTRERVVNLADQGALRYLKVQVVLEFADPEHAEGELRGEALEHRHEEFTTEMRHHAAAIDDFIISTLTRKTSKELLTPEGKEHLREELAKGIQELLPEMQLQHVYFTEFIIQ</sequence>
<dbReference type="GO" id="GO:0005886">
    <property type="term" value="C:plasma membrane"/>
    <property type="evidence" value="ECO:0007669"/>
    <property type="project" value="UniProtKB-SubCell"/>
</dbReference>
<comment type="caution">
    <text evidence="11">The sequence shown here is derived from an EMBL/GenBank/DDBJ whole genome shotgun (WGS) entry which is preliminary data.</text>
</comment>
<evidence type="ECO:0000256" key="6">
    <source>
        <dbReference type="ARBA" id="ARBA00022692"/>
    </source>
</evidence>
<evidence type="ECO:0000256" key="10">
    <source>
        <dbReference type="RuleBase" id="RU364125"/>
    </source>
</evidence>
<comment type="similarity">
    <text evidence="3 10">Belongs to the FliL family.</text>
</comment>
<protein>
    <recommendedName>
        <fullName evidence="10">Flagellar protein FliL</fullName>
    </recommendedName>
</protein>
<dbReference type="InterPro" id="IPR005503">
    <property type="entry name" value="FliL"/>
</dbReference>
<evidence type="ECO:0000256" key="1">
    <source>
        <dbReference type="ARBA" id="ARBA00002254"/>
    </source>
</evidence>
<keyword evidence="11" id="KW-0969">Cilium</keyword>
<name>A0A7C2WI29_9BACT</name>
<comment type="subcellular location">
    <subcellularLocation>
        <location evidence="2">Cell membrane</location>
        <topology evidence="2">Single-pass membrane protein</topology>
    </subcellularLocation>
</comment>
<proteinExistence type="inferred from homology"/>
<reference evidence="11" key="1">
    <citation type="journal article" date="2020" name="mSystems">
        <title>Genome- and Community-Level Interaction Insights into Carbon Utilization and Element Cycling Functions of Hydrothermarchaeota in Hydrothermal Sediment.</title>
        <authorList>
            <person name="Zhou Z."/>
            <person name="Liu Y."/>
            <person name="Xu W."/>
            <person name="Pan J."/>
            <person name="Luo Z.H."/>
            <person name="Li M."/>
        </authorList>
    </citation>
    <scope>NUCLEOTIDE SEQUENCE [LARGE SCALE GENOMIC DNA]</scope>
    <source>
        <strain evidence="11">SpSt-192</strain>
    </source>
</reference>
<keyword evidence="11" id="KW-0966">Cell projection</keyword>
<comment type="function">
    <text evidence="1 10">Controls the rotational direction of flagella during chemotaxis.</text>
</comment>
<evidence type="ECO:0000256" key="7">
    <source>
        <dbReference type="ARBA" id="ARBA00022779"/>
    </source>
</evidence>
<evidence type="ECO:0000256" key="3">
    <source>
        <dbReference type="ARBA" id="ARBA00008281"/>
    </source>
</evidence>
<keyword evidence="9 10" id="KW-0472">Membrane</keyword>
<keyword evidence="8" id="KW-1133">Transmembrane helix</keyword>
<organism evidence="11">
    <name type="scientific">Thermorudis sp</name>
    <dbReference type="NCBI Taxonomy" id="1969470"/>
    <lineage>
        <taxon>Bacteria</taxon>
        <taxon>Pseudomonadati</taxon>
        <taxon>Thermomicrobiota</taxon>
        <taxon>Thermomicrobia</taxon>
        <taxon>Thermomicrobia incertae sedis</taxon>
        <taxon>Thermorudis</taxon>
    </lineage>
</organism>